<name>A0A7G9FQ08_9FIRM</name>
<dbReference type="Pfam" id="PF04012">
    <property type="entry name" value="PspA_IM30"/>
    <property type="match status" value="1"/>
</dbReference>
<dbReference type="PANTHER" id="PTHR31088:SF6">
    <property type="entry name" value="PHAGE SHOCK PROTEIN A"/>
    <property type="match status" value="1"/>
</dbReference>
<evidence type="ECO:0000313" key="4">
    <source>
        <dbReference type="Proteomes" id="UP000515819"/>
    </source>
</evidence>
<comment type="similarity">
    <text evidence="1">Belongs to the PspA/Vipp/IM30 family.</text>
</comment>
<evidence type="ECO:0000256" key="1">
    <source>
        <dbReference type="ARBA" id="ARBA00043985"/>
    </source>
</evidence>
<dbReference type="RefSeq" id="WP_021984951.1">
    <property type="nucleotide sequence ID" value="NZ_CP060632.1"/>
</dbReference>
<accession>A0A7G9FQ08</accession>
<evidence type="ECO:0000256" key="2">
    <source>
        <dbReference type="SAM" id="Coils"/>
    </source>
</evidence>
<feature type="coiled-coil region" evidence="2">
    <location>
        <begin position="129"/>
        <end position="158"/>
    </location>
</feature>
<reference evidence="3 4" key="1">
    <citation type="submission" date="2020-08" db="EMBL/GenBank/DDBJ databases">
        <authorList>
            <person name="Liu C."/>
            <person name="Sun Q."/>
        </authorList>
    </citation>
    <scope>NUCLEOTIDE SEQUENCE [LARGE SCALE GENOMIC DNA]</scope>
    <source>
        <strain evidence="3 4">NSJ-4</strain>
    </source>
</reference>
<keyword evidence="2" id="KW-0175">Coiled coil</keyword>
<dbReference type="AlphaFoldDB" id="A0A7G9FQ08"/>
<dbReference type="PANTHER" id="PTHR31088">
    <property type="entry name" value="MEMBRANE-ASSOCIATED PROTEIN VIPP1, CHLOROPLASTIC"/>
    <property type="match status" value="1"/>
</dbReference>
<dbReference type="Proteomes" id="UP000515819">
    <property type="component" value="Chromosome"/>
</dbReference>
<feature type="coiled-coil region" evidence="2">
    <location>
        <begin position="26"/>
        <end position="53"/>
    </location>
</feature>
<organism evidence="3 4">
    <name type="scientific">Wujia chipingensis</name>
    <dbReference type="NCBI Taxonomy" id="2763670"/>
    <lineage>
        <taxon>Bacteria</taxon>
        <taxon>Bacillati</taxon>
        <taxon>Bacillota</taxon>
        <taxon>Clostridia</taxon>
        <taxon>Lachnospirales</taxon>
        <taxon>Lachnospiraceae</taxon>
        <taxon>Wujia</taxon>
    </lineage>
</organism>
<keyword evidence="4" id="KW-1185">Reference proteome</keyword>
<dbReference type="EMBL" id="CP060632">
    <property type="protein sequence ID" value="QNM00640.1"/>
    <property type="molecule type" value="Genomic_DNA"/>
</dbReference>
<sequence>MGILQRFKDIMASNINALLDKAEDPEKMIDQTLRNLTKDLAEVKKETAAVMADEQRCKRELDEVNSEITKMQAYAEKALLAGNEADAMKFLEQKNQLTAKQASLQQTYDVAAANAMKMRQMHDKLVTDINQLDSRRDAIKAKMKVAKTQDRLNKMTNNLSDSASSMAAFDRMEAKANAMLDQANAMTELNQTTQESGIDSLAAKYDAAPNAAVQDELAAMKAKLGLQ</sequence>
<protein>
    <submittedName>
        <fullName evidence="3">PspA/IM30 family protein</fullName>
    </submittedName>
</protein>
<dbReference type="InterPro" id="IPR007157">
    <property type="entry name" value="PspA_VIPP1"/>
</dbReference>
<proteinExistence type="inferred from homology"/>
<gene>
    <name evidence="3" type="ORF">H9Q76_04975</name>
</gene>
<evidence type="ECO:0000313" key="3">
    <source>
        <dbReference type="EMBL" id="QNM00640.1"/>
    </source>
</evidence>
<dbReference type="KEGG" id="wcp:H9Q76_04975"/>